<evidence type="ECO:0000313" key="1">
    <source>
        <dbReference type="EMBL" id="KAH7906099.1"/>
    </source>
</evidence>
<gene>
    <name evidence="1" type="ORF">BJ138DRAFT_672302</name>
</gene>
<proteinExistence type="predicted"/>
<comment type="caution">
    <text evidence="1">The sequence shown here is derived from an EMBL/GenBank/DDBJ whole genome shotgun (WGS) entry which is preliminary data.</text>
</comment>
<organism evidence="1 2">
    <name type="scientific">Hygrophoropsis aurantiaca</name>
    <dbReference type="NCBI Taxonomy" id="72124"/>
    <lineage>
        <taxon>Eukaryota</taxon>
        <taxon>Fungi</taxon>
        <taxon>Dikarya</taxon>
        <taxon>Basidiomycota</taxon>
        <taxon>Agaricomycotina</taxon>
        <taxon>Agaricomycetes</taxon>
        <taxon>Agaricomycetidae</taxon>
        <taxon>Boletales</taxon>
        <taxon>Coniophorineae</taxon>
        <taxon>Hygrophoropsidaceae</taxon>
        <taxon>Hygrophoropsis</taxon>
    </lineage>
</organism>
<dbReference type="EMBL" id="MU268070">
    <property type="protein sequence ID" value="KAH7906099.1"/>
    <property type="molecule type" value="Genomic_DNA"/>
</dbReference>
<evidence type="ECO:0000313" key="2">
    <source>
        <dbReference type="Proteomes" id="UP000790377"/>
    </source>
</evidence>
<name>A0ACB7ZY76_9AGAM</name>
<dbReference type="Proteomes" id="UP000790377">
    <property type="component" value="Unassembled WGS sequence"/>
</dbReference>
<protein>
    <submittedName>
        <fullName evidence="1">Uncharacterized protein</fullName>
    </submittedName>
</protein>
<sequence length="308" mass="34700">MADPALIQDLQGRQIINYVAAAAGALVAYDQVLTFSQEVDHIWNRQWSFMTVLYLVARYSGSLSMIGAAAWYMRINWTYSVIVNIYLAIIWAESIFVLTMQAILAIRVYVLFSRSKNILIFLAVLYLVQATATFVITALLFSYQKMYEYVAPFGPAIGSVAQTTSFNLTASIYWPLSPDITIISAIFDAFVFFFALWAFIKHTLEAKRLEGRWSVNVLVGRLMADHLAYFICNLTWLLLSLAASYVNEFPVSDARYILSAFAVISGPRMIISLREQESKTRGLEGTSMGEMSTIQFGIREPPTHSECC</sequence>
<keyword evidence="2" id="KW-1185">Reference proteome</keyword>
<reference evidence="1" key="1">
    <citation type="journal article" date="2021" name="New Phytol.">
        <title>Evolutionary innovations through gain and loss of genes in the ectomycorrhizal Boletales.</title>
        <authorList>
            <person name="Wu G."/>
            <person name="Miyauchi S."/>
            <person name="Morin E."/>
            <person name="Kuo A."/>
            <person name="Drula E."/>
            <person name="Varga T."/>
            <person name="Kohler A."/>
            <person name="Feng B."/>
            <person name="Cao Y."/>
            <person name="Lipzen A."/>
            <person name="Daum C."/>
            <person name="Hundley H."/>
            <person name="Pangilinan J."/>
            <person name="Johnson J."/>
            <person name="Barry K."/>
            <person name="LaButti K."/>
            <person name="Ng V."/>
            <person name="Ahrendt S."/>
            <person name="Min B."/>
            <person name="Choi I.G."/>
            <person name="Park H."/>
            <person name="Plett J.M."/>
            <person name="Magnuson J."/>
            <person name="Spatafora J.W."/>
            <person name="Nagy L.G."/>
            <person name="Henrissat B."/>
            <person name="Grigoriev I.V."/>
            <person name="Yang Z.L."/>
            <person name="Xu J."/>
            <person name="Martin F.M."/>
        </authorList>
    </citation>
    <scope>NUCLEOTIDE SEQUENCE</scope>
    <source>
        <strain evidence="1">ATCC 28755</strain>
    </source>
</reference>
<accession>A0ACB7ZY76</accession>